<dbReference type="AlphaFoldDB" id="A0A1X2LYT3"/>
<keyword evidence="2" id="KW-1185">Reference proteome</keyword>
<dbReference type="STRING" id="1430326.B8W66_06955"/>
<evidence type="ECO:0000313" key="2">
    <source>
        <dbReference type="Proteomes" id="UP000193247"/>
    </source>
</evidence>
<reference evidence="1 2" key="1">
    <citation type="submission" date="2017-04" db="EMBL/GenBank/DDBJ databases">
        <title>The new phylogeny of genus Mycobacterium.</title>
        <authorList>
            <person name="Tortoli E."/>
            <person name="Trovato A."/>
            <person name="Cirillo D.M."/>
        </authorList>
    </citation>
    <scope>NUCLEOTIDE SEQUENCE [LARGE SCALE GENOMIC DNA]</scope>
    <source>
        <strain evidence="1 2">TBL 1200985</strain>
    </source>
</reference>
<evidence type="ECO:0000313" key="1">
    <source>
        <dbReference type="EMBL" id="OSC41847.1"/>
    </source>
</evidence>
<accession>A0A1X2LYT3</accession>
<name>A0A1X2LYT3_9MYCO</name>
<sequence length="81" mass="8839">MISAREPRLGPQFTASRDAIAASCAPWLLRPQLDGDLFTNFFSSSRYIRAALAHDVLRGTVVASSHVFDPPCQAQHRATGL</sequence>
<organism evidence="1 2">
    <name type="scientific">Mycobacterium decipiens</name>
    <dbReference type="NCBI Taxonomy" id="1430326"/>
    <lineage>
        <taxon>Bacteria</taxon>
        <taxon>Bacillati</taxon>
        <taxon>Actinomycetota</taxon>
        <taxon>Actinomycetes</taxon>
        <taxon>Mycobacteriales</taxon>
        <taxon>Mycobacteriaceae</taxon>
        <taxon>Mycobacterium</taxon>
    </lineage>
</organism>
<dbReference type="EMBL" id="NCXP01000005">
    <property type="protein sequence ID" value="OSC41847.1"/>
    <property type="molecule type" value="Genomic_DNA"/>
</dbReference>
<protein>
    <submittedName>
        <fullName evidence="1">Uncharacterized protein</fullName>
    </submittedName>
</protein>
<gene>
    <name evidence="1" type="ORF">B8W66_06955</name>
</gene>
<comment type="caution">
    <text evidence="1">The sequence shown here is derived from an EMBL/GenBank/DDBJ whole genome shotgun (WGS) entry which is preliminary data.</text>
</comment>
<proteinExistence type="predicted"/>
<dbReference type="Proteomes" id="UP000193247">
    <property type="component" value="Unassembled WGS sequence"/>
</dbReference>